<dbReference type="PANTHER" id="PTHR22550">
    <property type="entry name" value="SPORE GERMINATION PROTEIN"/>
    <property type="match status" value="1"/>
</dbReference>
<evidence type="ECO:0000313" key="8">
    <source>
        <dbReference type="Proteomes" id="UP000295620"/>
    </source>
</evidence>
<sequence length="340" mass="38184">MVFFEEMAYLNLLWCIPIVVTAFLLYFRWQRKKQLSFGNPEVTHSLISRSSGPFRIFKTSIRMLVLVCLILAMANPRMRSKTRASNGDRPKNLVFAIDVSNSMRAEDVFPSRLQKAKSITMEILDKFNGESVGIVLFAGQAFPYLPLTADHHYAVDAIRGISIDHGMRQGTSFKQALELSGLLFDGESASSKTICVISDGESHSRDFKRTADSLRRSGVKLLSIALGSVKGAPIPVSSADRSLFKKDKKGRVIISGLNPKSLKQIAGNDPEHFFAPGSNPFKLDQFLDVVYSDKGRHHVISEQDRDYYTFFLWVALGMMLLETLITAYKGYAQRTLNRTR</sequence>
<organism evidence="7 8">
    <name type="scientific">Pedobacter metabolipauper</name>
    <dbReference type="NCBI Taxonomy" id="425513"/>
    <lineage>
        <taxon>Bacteria</taxon>
        <taxon>Pseudomonadati</taxon>
        <taxon>Bacteroidota</taxon>
        <taxon>Sphingobacteriia</taxon>
        <taxon>Sphingobacteriales</taxon>
        <taxon>Sphingobacteriaceae</taxon>
        <taxon>Pedobacter</taxon>
    </lineage>
</organism>
<keyword evidence="2 5" id="KW-0812">Transmembrane</keyword>
<dbReference type="AlphaFoldDB" id="A0A4V3D160"/>
<dbReference type="SUPFAM" id="SSF53300">
    <property type="entry name" value="vWA-like"/>
    <property type="match status" value="1"/>
</dbReference>
<evidence type="ECO:0000256" key="5">
    <source>
        <dbReference type="SAM" id="Phobius"/>
    </source>
</evidence>
<name>A0A4V3D160_9SPHI</name>
<dbReference type="PROSITE" id="PS50234">
    <property type="entry name" value="VWFA"/>
    <property type="match status" value="1"/>
</dbReference>
<dbReference type="EMBL" id="SNYC01000004">
    <property type="protein sequence ID" value="TDQ09427.1"/>
    <property type="molecule type" value="Genomic_DNA"/>
</dbReference>
<evidence type="ECO:0000259" key="6">
    <source>
        <dbReference type="PROSITE" id="PS50234"/>
    </source>
</evidence>
<protein>
    <submittedName>
        <fullName evidence="7">Ca-activated chloride channel family protein</fullName>
    </submittedName>
</protein>
<dbReference type="Gene3D" id="3.40.50.410">
    <property type="entry name" value="von Willebrand factor, type A domain"/>
    <property type="match status" value="1"/>
</dbReference>
<dbReference type="InterPro" id="IPR002035">
    <property type="entry name" value="VWF_A"/>
</dbReference>
<dbReference type="Pfam" id="PF13519">
    <property type="entry name" value="VWA_2"/>
    <property type="match status" value="1"/>
</dbReference>
<dbReference type="SMART" id="SM00327">
    <property type="entry name" value="VWA"/>
    <property type="match status" value="1"/>
</dbReference>
<dbReference type="PANTHER" id="PTHR22550:SF5">
    <property type="entry name" value="LEUCINE ZIPPER PROTEIN 4"/>
    <property type="match status" value="1"/>
</dbReference>
<evidence type="ECO:0000256" key="1">
    <source>
        <dbReference type="ARBA" id="ARBA00022475"/>
    </source>
</evidence>
<evidence type="ECO:0000256" key="2">
    <source>
        <dbReference type="ARBA" id="ARBA00022692"/>
    </source>
</evidence>
<keyword evidence="4 5" id="KW-0472">Membrane</keyword>
<proteinExistence type="predicted"/>
<dbReference type="InterPro" id="IPR036465">
    <property type="entry name" value="vWFA_dom_sf"/>
</dbReference>
<dbReference type="InterPro" id="IPR050768">
    <property type="entry name" value="UPF0353/GerABKA_families"/>
</dbReference>
<accession>A0A4V3D160</accession>
<feature type="domain" description="VWFA" evidence="6">
    <location>
        <begin position="92"/>
        <end position="290"/>
    </location>
</feature>
<dbReference type="Proteomes" id="UP000295620">
    <property type="component" value="Unassembled WGS sequence"/>
</dbReference>
<feature type="transmembrane region" description="Helical" evidence="5">
    <location>
        <begin position="307"/>
        <end position="328"/>
    </location>
</feature>
<keyword evidence="1" id="KW-1003">Cell membrane</keyword>
<reference evidence="7 8" key="1">
    <citation type="submission" date="2019-03" db="EMBL/GenBank/DDBJ databases">
        <title>Genomic Encyclopedia of Archaeal and Bacterial Type Strains, Phase II (KMG-II): from individual species to whole genera.</title>
        <authorList>
            <person name="Goeker M."/>
        </authorList>
    </citation>
    <scope>NUCLEOTIDE SEQUENCE [LARGE SCALE GENOMIC DNA]</scope>
    <source>
        <strain evidence="7 8">DSM 19035</strain>
    </source>
</reference>
<dbReference type="OrthoDB" id="6206554at2"/>
<gene>
    <name evidence="7" type="ORF">ATK78_1581</name>
</gene>
<feature type="transmembrane region" description="Helical" evidence="5">
    <location>
        <begin position="6"/>
        <end position="27"/>
    </location>
</feature>
<evidence type="ECO:0000313" key="7">
    <source>
        <dbReference type="EMBL" id="TDQ09427.1"/>
    </source>
</evidence>
<evidence type="ECO:0000256" key="3">
    <source>
        <dbReference type="ARBA" id="ARBA00022989"/>
    </source>
</evidence>
<evidence type="ECO:0000256" key="4">
    <source>
        <dbReference type="ARBA" id="ARBA00023136"/>
    </source>
</evidence>
<keyword evidence="8" id="KW-1185">Reference proteome</keyword>
<keyword evidence="3 5" id="KW-1133">Transmembrane helix</keyword>
<comment type="caution">
    <text evidence="7">The sequence shown here is derived from an EMBL/GenBank/DDBJ whole genome shotgun (WGS) entry which is preliminary data.</text>
</comment>